<name>A0A1B9GT78_9TREE</name>
<dbReference type="AlphaFoldDB" id="A0A1B9GT78"/>
<comment type="catalytic activity">
    <reaction evidence="10 11">
        <text>protoporphyrinogen IX + 3 O2 = protoporphyrin IX + 3 H2O2</text>
        <dbReference type="Rhea" id="RHEA:25576"/>
        <dbReference type="ChEBI" id="CHEBI:15379"/>
        <dbReference type="ChEBI" id="CHEBI:16240"/>
        <dbReference type="ChEBI" id="CHEBI:57306"/>
        <dbReference type="ChEBI" id="CHEBI:57307"/>
        <dbReference type="EC" id="1.3.3.4"/>
    </reaction>
</comment>
<keyword evidence="5 11" id="KW-0285">Flavoprotein</keyword>
<dbReference type="InterPro" id="IPR036188">
    <property type="entry name" value="FAD/NAD-bd_sf"/>
</dbReference>
<comment type="cofactor">
    <cofactor evidence="11">
        <name>FAD</name>
        <dbReference type="ChEBI" id="CHEBI:57692"/>
    </cofactor>
    <text evidence="11">Binds 1 FAD per subunit.</text>
</comment>
<sequence>MPPRRIAVLGGGLSGLTTAYHLTRLLPTSKITLLDSASRVGGWIDSSIREIGFRDAEGVIREGTVTTESGPRSIRPKGSKGAPGMLRLLRDLDMLDSIIPVTHHHPSAKNRFLLDTSSNKLTALPSSPLSLLGPQPSLLKGLVPSALSEPFRTRRRLDPDPDPARGRGHDESVDSFFRRRFGDKIATNLASAMVHGIYATSSSQLSVRAAFPILWDAEVKYGSVLIGMLRGVKSSEEKSLEQKEWDELGELGRKRKEWSLYGLRGGLRSLTNRLLEQLIRDGKVDTRLGQSATAMEVVSPSSSSTATANADTRVVRIHTSSAETIECDHIISALPPPVLSRLLSSVNSVRSKVTSNFNANPYTSVGVVNIIYPIPPHKIHPAGFGYLIPRPSTTQLNPHGILGVIFDSTAVPFSTSSNDVEGMVTKLTVMMGGPYWSTYQPTLTRPSDDEQLTHNAITHLNGIFPHLNKVEPILKVGRIHTNCIPTYLPGHGDRLRELHHALTPAAMSPSVAGPSPYNDDAGSEWRGRLSLVGNGYGGVGVNDCVYSAEEVVKALATGQATATGLERWESWQ</sequence>
<dbReference type="PANTHER" id="PTHR42923:SF3">
    <property type="entry name" value="PROTOPORPHYRINOGEN OXIDASE"/>
    <property type="match status" value="1"/>
</dbReference>
<evidence type="ECO:0000313" key="14">
    <source>
        <dbReference type="EMBL" id="OCF34274.1"/>
    </source>
</evidence>
<dbReference type="NCBIfam" id="TIGR00562">
    <property type="entry name" value="proto_IX_ox"/>
    <property type="match status" value="1"/>
</dbReference>
<dbReference type="Gene3D" id="3.50.50.60">
    <property type="entry name" value="FAD/NAD(P)-binding domain"/>
    <property type="match status" value="1"/>
</dbReference>
<dbReference type="InterPro" id="IPR002937">
    <property type="entry name" value="Amino_oxidase"/>
</dbReference>
<proteinExistence type="inferred from homology"/>
<evidence type="ECO:0000256" key="1">
    <source>
        <dbReference type="ARBA" id="ARBA00002600"/>
    </source>
</evidence>
<dbReference type="InterPro" id="IPR004572">
    <property type="entry name" value="Protoporphyrinogen_oxidase"/>
</dbReference>
<comment type="subcellular location">
    <subcellularLocation>
        <location evidence="11">Mitochondrion inner membrane</location>
    </subcellularLocation>
</comment>
<evidence type="ECO:0000256" key="10">
    <source>
        <dbReference type="ARBA" id="ARBA00047554"/>
    </source>
</evidence>
<feature type="compositionally biased region" description="Basic and acidic residues" evidence="12">
    <location>
        <begin position="156"/>
        <end position="171"/>
    </location>
</feature>
<evidence type="ECO:0000256" key="4">
    <source>
        <dbReference type="ARBA" id="ARBA00012867"/>
    </source>
</evidence>
<evidence type="ECO:0000259" key="13">
    <source>
        <dbReference type="Pfam" id="PF01593"/>
    </source>
</evidence>
<dbReference type="EC" id="1.3.3.4" evidence="4 11"/>
<evidence type="ECO:0000256" key="11">
    <source>
        <dbReference type="RuleBase" id="RU367069"/>
    </source>
</evidence>
<dbReference type="SUPFAM" id="SSF54373">
    <property type="entry name" value="FAD-linked reductases, C-terminal domain"/>
    <property type="match status" value="1"/>
</dbReference>
<evidence type="ECO:0000256" key="7">
    <source>
        <dbReference type="ARBA" id="ARBA00023002"/>
    </source>
</evidence>
<dbReference type="GO" id="GO:0005743">
    <property type="term" value="C:mitochondrial inner membrane"/>
    <property type="evidence" value="ECO:0007669"/>
    <property type="project" value="UniProtKB-SubCell"/>
</dbReference>
<keyword evidence="15" id="KW-1185">Reference proteome</keyword>
<comment type="pathway">
    <text evidence="2 11">Porphyrin-containing compound metabolism; protoporphyrin-IX biosynthesis; protoporphyrin-IX from protoporphyrinogen-IX: step 1/1.</text>
</comment>
<keyword evidence="8 11" id="KW-0350">Heme biosynthesis</keyword>
<evidence type="ECO:0000313" key="15">
    <source>
        <dbReference type="Proteomes" id="UP000092666"/>
    </source>
</evidence>
<keyword evidence="9 11" id="KW-0627">Porphyrin biosynthesis</keyword>
<dbReference type="OrthoDB" id="438553at2759"/>
<dbReference type="STRING" id="1296120.A0A1B9GT78"/>
<dbReference type="PANTHER" id="PTHR42923">
    <property type="entry name" value="PROTOPORPHYRINOGEN OXIDASE"/>
    <property type="match status" value="1"/>
</dbReference>
<evidence type="ECO:0000256" key="3">
    <source>
        <dbReference type="ARBA" id="ARBA00010551"/>
    </source>
</evidence>
<dbReference type="EMBL" id="KI669501">
    <property type="protein sequence ID" value="OCF34274.1"/>
    <property type="molecule type" value="Genomic_DNA"/>
</dbReference>
<evidence type="ECO:0000256" key="6">
    <source>
        <dbReference type="ARBA" id="ARBA00022827"/>
    </source>
</evidence>
<evidence type="ECO:0000256" key="8">
    <source>
        <dbReference type="ARBA" id="ARBA00023133"/>
    </source>
</evidence>
<evidence type="ECO:0000256" key="9">
    <source>
        <dbReference type="ARBA" id="ARBA00023244"/>
    </source>
</evidence>
<keyword evidence="6 11" id="KW-0274">FAD</keyword>
<reference evidence="15" key="2">
    <citation type="submission" date="2013-12" db="EMBL/GenBank/DDBJ databases">
        <title>Evolution of pathogenesis and genome organization in the Tremellales.</title>
        <authorList>
            <person name="Cuomo C."/>
            <person name="Litvintseva A."/>
            <person name="Heitman J."/>
            <person name="Chen Y."/>
            <person name="Sun S."/>
            <person name="Springer D."/>
            <person name="Dromer F."/>
            <person name="Young S."/>
            <person name="Zeng Q."/>
            <person name="Chapman S."/>
            <person name="Gujja S."/>
            <person name="Saif S."/>
            <person name="Birren B."/>
        </authorList>
    </citation>
    <scope>NUCLEOTIDE SEQUENCE [LARGE SCALE GENOMIC DNA]</scope>
    <source>
        <strain evidence="15">BCC8398</strain>
    </source>
</reference>
<dbReference type="GO" id="GO:0006782">
    <property type="term" value="P:protoporphyrinogen IX biosynthetic process"/>
    <property type="evidence" value="ECO:0007669"/>
    <property type="project" value="UniProtKB-UniRule"/>
</dbReference>
<dbReference type="Proteomes" id="UP000092666">
    <property type="component" value="Unassembled WGS sequence"/>
</dbReference>
<comment type="similarity">
    <text evidence="3 11">Belongs to the protoporphyrinogen/coproporphyrinogen oxidase family. Protoporphyrinogen oxidase subfamily.</text>
</comment>
<dbReference type="GO" id="GO:0004729">
    <property type="term" value="F:oxygen-dependent protoporphyrinogen oxidase activity"/>
    <property type="evidence" value="ECO:0007669"/>
    <property type="project" value="UniProtKB-UniRule"/>
</dbReference>
<evidence type="ECO:0000256" key="5">
    <source>
        <dbReference type="ARBA" id="ARBA00022630"/>
    </source>
</evidence>
<comment type="function">
    <text evidence="1 11">Catalyzes the 6-electron oxidation of protoporphyrinogen-IX to form protoporphyrin-IX.</text>
</comment>
<feature type="domain" description="Amine oxidase" evidence="13">
    <location>
        <begin position="13"/>
        <end position="553"/>
    </location>
</feature>
<organism evidence="14 15">
    <name type="scientific">Kwoniella heveanensis BCC8398</name>
    <dbReference type="NCBI Taxonomy" id="1296120"/>
    <lineage>
        <taxon>Eukaryota</taxon>
        <taxon>Fungi</taxon>
        <taxon>Dikarya</taxon>
        <taxon>Basidiomycota</taxon>
        <taxon>Agaricomycotina</taxon>
        <taxon>Tremellomycetes</taxon>
        <taxon>Tremellales</taxon>
        <taxon>Cryptococcaceae</taxon>
        <taxon>Kwoniella</taxon>
    </lineage>
</organism>
<dbReference type="SUPFAM" id="SSF51905">
    <property type="entry name" value="FAD/NAD(P)-binding domain"/>
    <property type="match status" value="1"/>
</dbReference>
<dbReference type="Pfam" id="PF01593">
    <property type="entry name" value="Amino_oxidase"/>
    <property type="match status" value="1"/>
</dbReference>
<keyword evidence="7 11" id="KW-0560">Oxidoreductase</keyword>
<protein>
    <recommendedName>
        <fullName evidence="4 11">Protoporphyrinogen oxidase</fullName>
        <ecNumber evidence="4 11">1.3.3.4</ecNumber>
    </recommendedName>
</protein>
<evidence type="ECO:0000256" key="2">
    <source>
        <dbReference type="ARBA" id="ARBA00005073"/>
    </source>
</evidence>
<dbReference type="InterPro" id="IPR050464">
    <property type="entry name" value="Zeta_carotene_desat/Oxidored"/>
</dbReference>
<reference evidence="14 15" key="1">
    <citation type="submission" date="2013-07" db="EMBL/GenBank/DDBJ databases">
        <title>The Genome Sequence of Cryptococcus heveanensis BCC8398.</title>
        <authorList>
            <consortium name="The Broad Institute Genome Sequencing Platform"/>
            <person name="Cuomo C."/>
            <person name="Litvintseva A."/>
            <person name="Chen Y."/>
            <person name="Heitman J."/>
            <person name="Sun S."/>
            <person name="Springer D."/>
            <person name="Dromer F."/>
            <person name="Young S.K."/>
            <person name="Zeng Q."/>
            <person name="Gargeya S."/>
            <person name="Fitzgerald M."/>
            <person name="Abouelleil A."/>
            <person name="Alvarado L."/>
            <person name="Berlin A.M."/>
            <person name="Chapman S.B."/>
            <person name="Dewar J."/>
            <person name="Goldberg J."/>
            <person name="Griggs A."/>
            <person name="Gujja S."/>
            <person name="Hansen M."/>
            <person name="Howarth C."/>
            <person name="Imamovic A."/>
            <person name="Larimer J."/>
            <person name="McCowan C."/>
            <person name="Murphy C."/>
            <person name="Pearson M."/>
            <person name="Priest M."/>
            <person name="Roberts A."/>
            <person name="Saif S."/>
            <person name="Shea T."/>
            <person name="Sykes S."/>
            <person name="Wortman J."/>
            <person name="Nusbaum C."/>
            <person name="Birren B."/>
        </authorList>
    </citation>
    <scope>NUCLEOTIDE SEQUENCE [LARGE SCALE GENOMIC DNA]</scope>
    <source>
        <strain evidence="14 15">BCC8398</strain>
    </source>
</reference>
<gene>
    <name evidence="14" type="ORF">I316_04228</name>
</gene>
<accession>A0A1B9GT78</accession>
<dbReference type="UniPathway" id="UPA00251">
    <property type="reaction ID" value="UER00324"/>
</dbReference>
<feature type="region of interest" description="Disordered" evidence="12">
    <location>
        <begin position="150"/>
        <end position="171"/>
    </location>
</feature>
<evidence type="ECO:0000256" key="12">
    <source>
        <dbReference type="SAM" id="MobiDB-lite"/>
    </source>
</evidence>